<dbReference type="PATRIC" id="fig|1265738.3.peg.1966"/>
<evidence type="ECO:0000313" key="2">
    <source>
        <dbReference type="EMBL" id="EMI21108.1"/>
    </source>
</evidence>
<keyword evidence="1" id="KW-0812">Transmembrane</keyword>
<dbReference type="EMBL" id="ANOG01000279">
    <property type="protein sequence ID" value="EMI21108.1"/>
    <property type="molecule type" value="Genomic_DNA"/>
</dbReference>
<keyword evidence="1" id="KW-0472">Membrane</keyword>
<feature type="transmembrane region" description="Helical" evidence="1">
    <location>
        <begin position="23"/>
        <end position="45"/>
    </location>
</feature>
<sequence>MPVQWAFNPKIGPRFFSFFLRHLFLLMANFVFHHIAFSLFLFSFFEDF</sequence>
<organism evidence="2 3">
    <name type="scientific">Rhodopirellula maiorica SM1</name>
    <dbReference type="NCBI Taxonomy" id="1265738"/>
    <lineage>
        <taxon>Bacteria</taxon>
        <taxon>Pseudomonadati</taxon>
        <taxon>Planctomycetota</taxon>
        <taxon>Planctomycetia</taxon>
        <taxon>Pirellulales</taxon>
        <taxon>Pirellulaceae</taxon>
        <taxon>Novipirellula</taxon>
    </lineage>
</organism>
<accession>M5RP48</accession>
<name>M5RP48_9BACT</name>
<evidence type="ECO:0000313" key="3">
    <source>
        <dbReference type="Proteomes" id="UP000011991"/>
    </source>
</evidence>
<keyword evidence="1" id="KW-1133">Transmembrane helix</keyword>
<proteinExistence type="predicted"/>
<reference evidence="2 3" key="1">
    <citation type="journal article" date="2013" name="Mar. Genomics">
        <title>Expression of sulfatases in Rhodopirellula baltica and the diversity of sulfatases in the genus Rhodopirellula.</title>
        <authorList>
            <person name="Wegner C.E."/>
            <person name="Richter-Heitmann T."/>
            <person name="Klindworth A."/>
            <person name="Klockow C."/>
            <person name="Richter M."/>
            <person name="Achstetter T."/>
            <person name="Glockner F.O."/>
            <person name="Harder J."/>
        </authorList>
    </citation>
    <scope>NUCLEOTIDE SEQUENCE [LARGE SCALE GENOMIC DNA]</scope>
    <source>
        <strain evidence="2 3">SM1</strain>
    </source>
</reference>
<gene>
    <name evidence="2" type="ORF">RMSM_01964</name>
</gene>
<keyword evidence="3" id="KW-1185">Reference proteome</keyword>
<protein>
    <submittedName>
        <fullName evidence="2">Uncharacterized protein</fullName>
    </submittedName>
</protein>
<evidence type="ECO:0000256" key="1">
    <source>
        <dbReference type="SAM" id="Phobius"/>
    </source>
</evidence>
<dbReference type="AlphaFoldDB" id="M5RP48"/>
<comment type="caution">
    <text evidence="2">The sequence shown here is derived from an EMBL/GenBank/DDBJ whole genome shotgun (WGS) entry which is preliminary data.</text>
</comment>
<dbReference type="Proteomes" id="UP000011991">
    <property type="component" value="Unassembled WGS sequence"/>
</dbReference>